<evidence type="ECO:0000256" key="2">
    <source>
        <dbReference type="ARBA" id="ARBA00015766"/>
    </source>
</evidence>
<keyword evidence="5" id="KW-0677">Repeat</keyword>
<dbReference type="OrthoDB" id="9932129at2759"/>
<evidence type="ECO:0000256" key="7">
    <source>
        <dbReference type="ARBA" id="ARBA00022989"/>
    </source>
</evidence>
<protein>
    <recommendedName>
        <fullName evidence="2">Tumor necrosis factor receptor superfamily member 5</fullName>
    </recommendedName>
    <alternativeName>
        <fullName evidence="12">B-cell surface antigen CD40</fullName>
    </alternativeName>
    <alternativeName>
        <fullName evidence="13">CD40L receptor</fullName>
    </alternativeName>
</protein>
<evidence type="ECO:0000256" key="13">
    <source>
        <dbReference type="ARBA" id="ARBA00032719"/>
    </source>
</evidence>
<dbReference type="FunFam" id="2.10.50.10:FF:000041">
    <property type="entry name" value="Tumor necrosis factor receptor superfamily member 5"/>
    <property type="match status" value="1"/>
</dbReference>
<dbReference type="Pfam" id="PF00020">
    <property type="entry name" value="TNFR_c6"/>
    <property type="match status" value="1"/>
</dbReference>
<feature type="non-terminal residue" evidence="16">
    <location>
        <position position="106"/>
    </location>
</feature>
<evidence type="ECO:0000256" key="6">
    <source>
        <dbReference type="ARBA" id="ARBA00022859"/>
    </source>
</evidence>
<keyword evidence="11" id="KW-0325">Glycoprotein</keyword>
<reference evidence="16" key="1">
    <citation type="thesis" date="2020" institute="ProQuest LLC" country="789 East Eisenhower Parkway, Ann Arbor, MI, USA">
        <title>Comparative Genomics and Chromosome Evolution.</title>
        <authorList>
            <person name="Mudd A.B."/>
        </authorList>
    </citation>
    <scope>NUCLEOTIDE SEQUENCE</scope>
    <source>
        <strain evidence="16">HN-11 Male</strain>
        <tissue evidence="16">Kidney and liver</tissue>
    </source>
</reference>
<dbReference type="InterPro" id="IPR001368">
    <property type="entry name" value="TNFR/NGFR_Cys_rich_reg"/>
</dbReference>
<feature type="domain" description="TNFR-Cys" evidence="15">
    <location>
        <begin position="61"/>
        <end position="99"/>
    </location>
</feature>
<dbReference type="AlphaFoldDB" id="A0A8J6JXL6"/>
<comment type="caution">
    <text evidence="16">The sequence shown here is derived from an EMBL/GenBank/DDBJ whole genome shotgun (WGS) entry which is preliminary data.</text>
</comment>
<keyword evidence="9" id="KW-1015">Disulfide bond</keyword>
<evidence type="ECO:0000313" key="17">
    <source>
        <dbReference type="Proteomes" id="UP000770717"/>
    </source>
</evidence>
<evidence type="ECO:0000256" key="9">
    <source>
        <dbReference type="ARBA" id="ARBA00023157"/>
    </source>
</evidence>
<dbReference type="GO" id="GO:0010557">
    <property type="term" value="P:positive regulation of macromolecule biosynthetic process"/>
    <property type="evidence" value="ECO:0007669"/>
    <property type="project" value="UniProtKB-ARBA"/>
</dbReference>
<evidence type="ECO:0000256" key="1">
    <source>
        <dbReference type="ARBA" id="ARBA00004479"/>
    </source>
</evidence>
<dbReference type="PANTHER" id="PTHR46875">
    <property type="entry name" value="TUMOR NECROSIS FACTOR RECEPTOR SUPERFAMILY MEMBER 5"/>
    <property type="match status" value="1"/>
</dbReference>
<evidence type="ECO:0000256" key="8">
    <source>
        <dbReference type="ARBA" id="ARBA00023136"/>
    </source>
</evidence>
<keyword evidence="3" id="KW-0812">Transmembrane</keyword>
<dbReference type="GO" id="GO:0051240">
    <property type="term" value="P:positive regulation of multicellular organismal process"/>
    <property type="evidence" value="ECO:0007669"/>
    <property type="project" value="UniProtKB-ARBA"/>
</dbReference>
<dbReference type="InterPro" id="IPR052135">
    <property type="entry name" value="TNFRSF5"/>
</dbReference>
<organism evidence="16 17">
    <name type="scientific">Eleutherodactylus coqui</name>
    <name type="common">Puerto Rican coqui</name>
    <dbReference type="NCBI Taxonomy" id="57060"/>
    <lineage>
        <taxon>Eukaryota</taxon>
        <taxon>Metazoa</taxon>
        <taxon>Chordata</taxon>
        <taxon>Craniata</taxon>
        <taxon>Vertebrata</taxon>
        <taxon>Euteleostomi</taxon>
        <taxon>Amphibia</taxon>
        <taxon>Batrachia</taxon>
        <taxon>Anura</taxon>
        <taxon>Neobatrachia</taxon>
        <taxon>Hyloidea</taxon>
        <taxon>Eleutherodactylidae</taxon>
        <taxon>Eleutherodactylinae</taxon>
        <taxon>Eleutherodactylus</taxon>
        <taxon>Eleutherodactylus</taxon>
    </lineage>
</organism>
<evidence type="ECO:0000256" key="14">
    <source>
        <dbReference type="ARBA" id="ARBA00045871"/>
    </source>
</evidence>
<dbReference type="SMART" id="SM00208">
    <property type="entry name" value="TNFR"/>
    <property type="match status" value="2"/>
</dbReference>
<dbReference type="GO" id="GO:0009897">
    <property type="term" value="C:external side of plasma membrane"/>
    <property type="evidence" value="ECO:0007669"/>
    <property type="project" value="TreeGrafter"/>
</dbReference>
<comment type="function">
    <text evidence="14">Receptor for TNFSF5/CD40LG. Transduces TRAF6- and MAP3K8-mediated signals that activate ERK in macrophages and B cells, leading to induction of immunoglobulin secretion.</text>
</comment>
<dbReference type="PANTHER" id="PTHR46875:SF1">
    <property type="entry name" value="TUMOR NECROSIS FACTOR RECEPTOR SUPERFAMILY MEMBER 5"/>
    <property type="match status" value="1"/>
</dbReference>
<evidence type="ECO:0000256" key="10">
    <source>
        <dbReference type="ARBA" id="ARBA00023170"/>
    </source>
</evidence>
<evidence type="ECO:0000256" key="3">
    <source>
        <dbReference type="ARBA" id="ARBA00022692"/>
    </source>
</evidence>
<feature type="domain" description="TNFR-Cys" evidence="15">
    <location>
        <begin position="18"/>
        <end position="59"/>
    </location>
</feature>
<proteinExistence type="predicted"/>
<dbReference type="GO" id="GO:0006952">
    <property type="term" value="P:defense response"/>
    <property type="evidence" value="ECO:0007669"/>
    <property type="project" value="UniProtKB-ARBA"/>
</dbReference>
<dbReference type="GO" id="GO:0045935">
    <property type="term" value="P:positive regulation of nucleobase-containing compound metabolic process"/>
    <property type="evidence" value="ECO:0007669"/>
    <property type="project" value="UniProtKB-ARBA"/>
</dbReference>
<dbReference type="GO" id="GO:0010468">
    <property type="term" value="P:regulation of gene expression"/>
    <property type="evidence" value="ECO:0007669"/>
    <property type="project" value="UniProtKB-ARBA"/>
</dbReference>
<dbReference type="GO" id="GO:0002768">
    <property type="term" value="P:immune response-regulating cell surface receptor signaling pathway"/>
    <property type="evidence" value="ECO:0007669"/>
    <property type="project" value="TreeGrafter"/>
</dbReference>
<keyword evidence="7" id="KW-1133">Transmembrane helix</keyword>
<sequence>QWLLTDCTEHNETVCLPCNAGEFHDKYHRETSCLLHSECNEKLGFQMIKDGTSTSNVVCSCQLGKHCSSEACETCVWSTACGPGEGVIQKGERRDIVNCGGYKRCS</sequence>
<keyword evidence="4" id="KW-0732">Signal</keyword>
<comment type="subcellular location">
    <subcellularLocation>
        <location evidence="1">Membrane</location>
        <topology evidence="1">Single-pass type I membrane protein</topology>
    </subcellularLocation>
</comment>
<evidence type="ECO:0000256" key="12">
    <source>
        <dbReference type="ARBA" id="ARBA00031089"/>
    </source>
</evidence>
<dbReference type="SUPFAM" id="SSF57586">
    <property type="entry name" value="TNF receptor-like"/>
    <property type="match status" value="2"/>
</dbReference>
<evidence type="ECO:0000313" key="16">
    <source>
        <dbReference type="EMBL" id="KAG9473733.1"/>
    </source>
</evidence>
<dbReference type="GO" id="GO:0035631">
    <property type="term" value="C:CD40 receptor complex"/>
    <property type="evidence" value="ECO:0007669"/>
    <property type="project" value="TreeGrafter"/>
</dbReference>
<dbReference type="GO" id="GO:0002376">
    <property type="term" value="P:immune system process"/>
    <property type="evidence" value="ECO:0007669"/>
    <property type="project" value="UniProtKB-KW"/>
</dbReference>
<name>A0A8J6JXL6_ELECQ</name>
<dbReference type="GO" id="GO:0023035">
    <property type="term" value="P:CD40 signaling pathway"/>
    <property type="evidence" value="ECO:0007669"/>
    <property type="project" value="UniProtKB-ARBA"/>
</dbReference>
<dbReference type="GO" id="GO:0051094">
    <property type="term" value="P:positive regulation of developmental process"/>
    <property type="evidence" value="ECO:0007669"/>
    <property type="project" value="UniProtKB-ARBA"/>
</dbReference>
<evidence type="ECO:0000256" key="4">
    <source>
        <dbReference type="ARBA" id="ARBA00022729"/>
    </source>
</evidence>
<accession>A0A8J6JXL6</accession>
<keyword evidence="10" id="KW-0675">Receptor</keyword>
<gene>
    <name evidence="16" type="ORF">GDO78_004175</name>
</gene>
<keyword evidence="6" id="KW-0391">Immunity</keyword>
<evidence type="ECO:0000256" key="5">
    <source>
        <dbReference type="ARBA" id="ARBA00022737"/>
    </source>
</evidence>
<keyword evidence="17" id="KW-1185">Reference proteome</keyword>
<keyword evidence="8" id="KW-0472">Membrane</keyword>
<dbReference type="EMBL" id="WNTK01000013">
    <property type="protein sequence ID" value="KAG9473733.1"/>
    <property type="molecule type" value="Genomic_DNA"/>
</dbReference>
<evidence type="ECO:0000256" key="11">
    <source>
        <dbReference type="ARBA" id="ARBA00023180"/>
    </source>
</evidence>
<dbReference type="GO" id="GO:0006874">
    <property type="term" value="P:intracellular calcium ion homeostasis"/>
    <property type="evidence" value="ECO:0007669"/>
    <property type="project" value="UniProtKB-ARBA"/>
</dbReference>
<dbReference type="Gene3D" id="2.10.50.10">
    <property type="entry name" value="Tumor Necrosis Factor Receptor, subunit A, domain 2"/>
    <property type="match status" value="2"/>
</dbReference>
<dbReference type="Proteomes" id="UP000770717">
    <property type="component" value="Unassembled WGS sequence"/>
</dbReference>
<evidence type="ECO:0000259" key="15">
    <source>
        <dbReference type="SMART" id="SM00208"/>
    </source>
</evidence>